<dbReference type="GO" id="GO:0016853">
    <property type="term" value="F:isomerase activity"/>
    <property type="evidence" value="ECO:0007669"/>
    <property type="project" value="UniProtKB-KW"/>
</dbReference>
<evidence type="ECO:0000259" key="2">
    <source>
        <dbReference type="Pfam" id="PF01361"/>
    </source>
</evidence>
<evidence type="ECO:0000313" key="3">
    <source>
        <dbReference type="EMBL" id="QID16245.1"/>
    </source>
</evidence>
<accession>A0A6C1B025</accession>
<keyword evidence="4" id="KW-1185">Reference proteome</keyword>
<dbReference type="EMBL" id="CP048836">
    <property type="protein sequence ID" value="QID16245.1"/>
    <property type="molecule type" value="Genomic_DNA"/>
</dbReference>
<evidence type="ECO:0000313" key="4">
    <source>
        <dbReference type="Proteomes" id="UP000501991"/>
    </source>
</evidence>
<dbReference type="RefSeq" id="WP_173763412.1">
    <property type="nucleotide sequence ID" value="NZ_CP048836.1"/>
</dbReference>
<protein>
    <submittedName>
        <fullName evidence="3">4-oxalocrotonate tautomerase</fullName>
    </submittedName>
</protein>
<name>A0A6C1B025_9RHOO</name>
<dbReference type="Proteomes" id="UP000501991">
    <property type="component" value="Chromosome"/>
</dbReference>
<reference evidence="3 4" key="1">
    <citation type="submission" date="2020-02" db="EMBL/GenBank/DDBJ databases">
        <title>Nitrogenibacter mangrovi gen. nov., sp. nov. isolated from mangrove sediment, a denitrifying betaproteobacterium.</title>
        <authorList>
            <person name="Liao H."/>
            <person name="Tian Y."/>
        </authorList>
    </citation>
    <scope>NUCLEOTIDE SEQUENCE [LARGE SCALE GENOMIC DNA]</scope>
    <source>
        <strain evidence="3 4">M9-3-2</strain>
    </source>
</reference>
<dbReference type="InterPro" id="IPR014347">
    <property type="entry name" value="Tautomerase/MIF_sf"/>
</dbReference>
<organism evidence="3 4">
    <name type="scientific">Nitrogeniibacter mangrovi</name>
    <dbReference type="NCBI Taxonomy" id="2016596"/>
    <lineage>
        <taxon>Bacteria</taxon>
        <taxon>Pseudomonadati</taxon>
        <taxon>Pseudomonadota</taxon>
        <taxon>Betaproteobacteria</taxon>
        <taxon>Rhodocyclales</taxon>
        <taxon>Zoogloeaceae</taxon>
        <taxon>Nitrogeniibacter</taxon>
    </lineage>
</organism>
<keyword evidence="1" id="KW-0413">Isomerase</keyword>
<evidence type="ECO:0000256" key="1">
    <source>
        <dbReference type="ARBA" id="ARBA00023235"/>
    </source>
</evidence>
<dbReference type="SUPFAM" id="SSF55331">
    <property type="entry name" value="Tautomerase/MIF"/>
    <property type="match status" value="1"/>
</dbReference>
<feature type="domain" description="4-oxalocrotonate tautomerase-like" evidence="2">
    <location>
        <begin position="67"/>
        <end position="122"/>
    </location>
</feature>
<dbReference type="InterPro" id="IPR004370">
    <property type="entry name" value="4-OT-like_dom"/>
</dbReference>
<dbReference type="AlphaFoldDB" id="A0A6C1B025"/>
<dbReference type="Pfam" id="PF01361">
    <property type="entry name" value="Tautomerase"/>
    <property type="match status" value="1"/>
</dbReference>
<sequence>MPVVTFHLIDNETNNAKAEALLQGACALYAEVLDAPIERIRAFITLHRAEHFLVHGQLCSKNGVNSPFFDFIIMNGRPIEMHNRLMKGFTDLLVEVLGVRRDDVRGICRRVEPEDWCISGEPASEVRKAEVEARKAAAANA</sequence>
<gene>
    <name evidence="3" type="ORF">G3580_00565</name>
</gene>
<proteinExistence type="predicted"/>
<dbReference type="KEGG" id="azq:G3580_00565"/>
<dbReference type="Gene3D" id="3.30.429.10">
    <property type="entry name" value="Macrophage Migration Inhibitory Factor"/>
    <property type="match status" value="2"/>
</dbReference>